<feature type="chain" id="PRO_5043567020" evidence="1">
    <location>
        <begin position="29"/>
        <end position="873"/>
    </location>
</feature>
<evidence type="ECO:0000259" key="2">
    <source>
        <dbReference type="Pfam" id="PF01551"/>
    </source>
</evidence>
<dbReference type="InterPro" id="IPR011055">
    <property type="entry name" value="Dup_hybrid_motif"/>
</dbReference>
<dbReference type="Proteomes" id="UP001359886">
    <property type="component" value="Unassembled WGS sequence"/>
</dbReference>
<dbReference type="InterPro" id="IPR050570">
    <property type="entry name" value="Cell_wall_metabolism_enzyme"/>
</dbReference>
<dbReference type="EMBL" id="JAZHOG010000006">
    <property type="protein sequence ID" value="MEJ8568057.1"/>
    <property type="molecule type" value="Genomic_DNA"/>
</dbReference>
<feature type="domain" description="M23ase beta-sheet core" evidence="2">
    <location>
        <begin position="370"/>
        <end position="428"/>
    </location>
</feature>
<comment type="caution">
    <text evidence="3">The sequence shown here is derived from an EMBL/GenBank/DDBJ whole genome shotgun (WGS) entry which is preliminary data.</text>
</comment>
<dbReference type="Gene3D" id="2.70.70.10">
    <property type="entry name" value="Glucose Permease (Domain IIA)"/>
    <property type="match status" value="1"/>
</dbReference>
<evidence type="ECO:0000313" key="4">
    <source>
        <dbReference type="Proteomes" id="UP001359886"/>
    </source>
</evidence>
<reference evidence="3 4" key="1">
    <citation type="submission" date="2024-02" db="EMBL/GenBank/DDBJ databases">
        <title>A novel Wenzhouxiangellaceae bacterium, isolated from coastal sediments.</title>
        <authorList>
            <person name="Du Z.-J."/>
            <person name="Ye Y.-Q."/>
            <person name="Zhang X.-Y."/>
        </authorList>
    </citation>
    <scope>NUCLEOTIDE SEQUENCE [LARGE SCALE GENOMIC DNA]</scope>
    <source>
        <strain evidence="3 4">CH-27</strain>
    </source>
</reference>
<dbReference type="SUPFAM" id="SSF51261">
    <property type="entry name" value="Duplicated hybrid motif"/>
    <property type="match status" value="1"/>
</dbReference>
<dbReference type="InterPro" id="IPR016047">
    <property type="entry name" value="M23ase_b-sheet_dom"/>
</dbReference>
<dbReference type="SUPFAM" id="SSF89260">
    <property type="entry name" value="Collagen-binding domain"/>
    <property type="match status" value="1"/>
</dbReference>
<name>A0AAW9RD79_9GAMM</name>
<dbReference type="RefSeq" id="WP_354695380.1">
    <property type="nucleotide sequence ID" value="NZ_JAZHOG010000006.1"/>
</dbReference>
<dbReference type="Gene3D" id="2.60.120.380">
    <property type="match status" value="1"/>
</dbReference>
<feature type="signal peptide" evidence="1">
    <location>
        <begin position="1"/>
        <end position="28"/>
    </location>
</feature>
<protein>
    <submittedName>
        <fullName evidence="3">M23 family metallopeptidase</fullName>
        <ecNumber evidence="3">3.4.-.-</ecNumber>
    </submittedName>
</protein>
<dbReference type="PANTHER" id="PTHR21666">
    <property type="entry name" value="PEPTIDASE-RELATED"/>
    <property type="match status" value="1"/>
</dbReference>
<dbReference type="Pfam" id="PF01551">
    <property type="entry name" value="Peptidase_M23"/>
    <property type="match status" value="1"/>
</dbReference>
<dbReference type="CDD" id="cd12797">
    <property type="entry name" value="M23_peptidase"/>
    <property type="match status" value="1"/>
</dbReference>
<proteinExistence type="predicted"/>
<dbReference type="GO" id="GO:0004222">
    <property type="term" value="F:metalloendopeptidase activity"/>
    <property type="evidence" value="ECO:0007669"/>
    <property type="project" value="TreeGrafter"/>
</dbReference>
<keyword evidence="1" id="KW-0732">Signal</keyword>
<sequence length="873" mass="91816">MITSFRTISHSPFLIAVLLLALCGPAGAGSVITEPGDLEVRGHGPEPDALMNHYALENSTPFQIRIIRGVCSSNTNTCVGGGDDGAACAVTTDCASGPLNFLSGEVEMYDADGNSVAGPFPFSDTDFEDGTSLGGLGICAADSTVSCSDPGGSDEDSCGNVDPTCDARPSPGYVPDHANFTLRVPEEIVGHNLVPAEAEVRICFDEFDDVGGCDEVIVRQTLTEYRVPPGQTYIYPMPAPDTVGEVLENNEAHEFFSHHRGVNNQRHAYDVLSNIGGSFRVASSCVDDACDGGVRDGDACSENLDCSANGNYYVYQEPILAMADGVVVALTQGYPENPNPPEKLPGVTSGDCRVVACGGTSNCDGNEVPVVGNSVFIQHANGEVSMAAHIIPGTNDHLSCGDVVLQGDVVGLVGNSGNSTAPHLHYSTDVMAAFWAGGNYSLPSYYTNAAFAFGPDPTVRRQLDVSLHSFTTLEVWAPVTPLASNAPLAAGAVNEAEPNDTLPGHNTLTLPTTVTGVIENQDVGDLAVRGDGIEDVFRFDLGAPDEIRIALTGADPGENLDIYALTEDLRVLNETGQGTSPGATEAVCLNLDAGAYYLMATNVELSQDKDEDYTLEVSSDPQTIAAVITNAQQPVEVDDGCMATVEFTVSIHDNCCLDTDNLALDVSAANPTNNLTLGSVVIDSVVANGPRDVEVTGHVDVSDVTSCPAEVVIDASAQDCSGNVVDTVSQGTSAEVEVIDATPPQIVQTDDDLFCMWPPEHNYVCFDAAQFMPAVTDNCDANPTWEFAACTSDQPDNGKRDGNTVDDCVLDGDSQGFCARSERQGGIFEGRRYDLDITATDVCANTSLATEMGNIHVPHDENPQLMCIDSTLP</sequence>
<organism evidence="3 4">
    <name type="scientific">Elongatibacter sediminis</name>
    <dbReference type="NCBI Taxonomy" id="3119006"/>
    <lineage>
        <taxon>Bacteria</taxon>
        <taxon>Pseudomonadati</taxon>
        <taxon>Pseudomonadota</taxon>
        <taxon>Gammaproteobacteria</taxon>
        <taxon>Chromatiales</taxon>
        <taxon>Wenzhouxiangellaceae</taxon>
        <taxon>Elongatibacter</taxon>
    </lineage>
</organism>
<dbReference type="PANTHER" id="PTHR21666:SF270">
    <property type="entry name" value="MUREIN HYDROLASE ACTIVATOR ENVC"/>
    <property type="match status" value="1"/>
</dbReference>
<keyword evidence="3" id="KW-0378">Hydrolase</keyword>
<keyword evidence="4" id="KW-1185">Reference proteome</keyword>
<evidence type="ECO:0000256" key="1">
    <source>
        <dbReference type="SAM" id="SignalP"/>
    </source>
</evidence>
<evidence type="ECO:0000313" key="3">
    <source>
        <dbReference type="EMBL" id="MEJ8568057.1"/>
    </source>
</evidence>
<gene>
    <name evidence="3" type="ORF">V3330_10505</name>
</gene>
<dbReference type="EC" id="3.4.-.-" evidence="3"/>
<dbReference type="AlphaFoldDB" id="A0AAW9RD79"/>
<accession>A0AAW9RD79</accession>